<keyword evidence="1" id="KW-1133">Transmembrane helix</keyword>
<proteinExistence type="predicted"/>
<sequence>MLWKVPLVALWSVLGTELLWAVLPT</sequence>
<evidence type="ECO:0000313" key="3">
    <source>
        <dbReference type="Proteomes" id="UP001208570"/>
    </source>
</evidence>
<organism evidence="2 3">
    <name type="scientific">Paralvinella palmiformis</name>
    <dbReference type="NCBI Taxonomy" id="53620"/>
    <lineage>
        <taxon>Eukaryota</taxon>
        <taxon>Metazoa</taxon>
        <taxon>Spiralia</taxon>
        <taxon>Lophotrochozoa</taxon>
        <taxon>Annelida</taxon>
        <taxon>Polychaeta</taxon>
        <taxon>Sedentaria</taxon>
        <taxon>Canalipalpata</taxon>
        <taxon>Terebellida</taxon>
        <taxon>Terebelliformia</taxon>
        <taxon>Alvinellidae</taxon>
        <taxon>Paralvinella</taxon>
    </lineage>
</organism>
<accession>A0AAD9NIP2</accession>
<dbReference type="Proteomes" id="UP001208570">
    <property type="component" value="Unassembled WGS sequence"/>
</dbReference>
<dbReference type="EMBL" id="JAODUP010000005">
    <property type="protein sequence ID" value="KAK2169973.1"/>
    <property type="molecule type" value="Genomic_DNA"/>
</dbReference>
<protein>
    <submittedName>
        <fullName evidence="2">Uncharacterized protein</fullName>
    </submittedName>
</protein>
<evidence type="ECO:0000256" key="1">
    <source>
        <dbReference type="SAM" id="Phobius"/>
    </source>
</evidence>
<feature type="transmembrane region" description="Helical" evidence="1">
    <location>
        <begin position="6"/>
        <end position="23"/>
    </location>
</feature>
<keyword evidence="3" id="KW-1185">Reference proteome</keyword>
<keyword evidence="1" id="KW-0472">Membrane</keyword>
<dbReference type="AlphaFoldDB" id="A0AAD9NIP2"/>
<gene>
    <name evidence="2" type="ORF">LSH36_5g04038</name>
</gene>
<evidence type="ECO:0000313" key="2">
    <source>
        <dbReference type="EMBL" id="KAK2169973.1"/>
    </source>
</evidence>
<keyword evidence="1" id="KW-0812">Transmembrane</keyword>
<comment type="caution">
    <text evidence="2">The sequence shown here is derived from an EMBL/GenBank/DDBJ whole genome shotgun (WGS) entry which is preliminary data.</text>
</comment>
<reference evidence="2" key="1">
    <citation type="journal article" date="2023" name="Mol. Biol. Evol.">
        <title>Third-Generation Sequencing Reveals the Adaptive Role of the Epigenome in Three Deep-Sea Polychaetes.</title>
        <authorList>
            <person name="Perez M."/>
            <person name="Aroh O."/>
            <person name="Sun Y."/>
            <person name="Lan Y."/>
            <person name="Juniper S.K."/>
            <person name="Young C.R."/>
            <person name="Angers B."/>
            <person name="Qian P.Y."/>
        </authorList>
    </citation>
    <scope>NUCLEOTIDE SEQUENCE</scope>
    <source>
        <strain evidence="2">P08H-3</strain>
    </source>
</reference>
<name>A0AAD9NIP2_9ANNE</name>